<sequence>MSERPAACIALILPGSCGAGALVYVMFETRFGYFALNASKPFCVSWRSPATSTMFSVTASAACAAGTCAATAATATAHAASSLTDNLPEK</sequence>
<gene>
    <name evidence="1" type="ORF">RCOM_2020720</name>
</gene>
<feature type="non-terminal residue" evidence="1">
    <location>
        <position position="90"/>
    </location>
</feature>
<evidence type="ECO:0000313" key="2">
    <source>
        <dbReference type="Proteomes" id="UP000008311"/>
    </source>
</evidence>
<dbReference type="Proteomes" id="UP000008311">
    <property type="component" value="Unassembled WGS sequence"/>
</dbReference>
<keyword evidence="2" id="KW-1185">Reference proteome</keyword>
<name>B9TQI5_RICCO</name>
<evidence type="ECO:0000313" key="1">
    <source>
        <dbReference type="EMBL" id="EEF21879.1"/>
    </source>
</evidence>
<dbReference type="InParanoid" id="B9TQI5"/>
<organism evidence="1 2">
    <name type="scientific">Ricinus communis</name>
    <name type="common">Castor bean</name>
    <dbReference type="NCBI Taxonomy" id="3988"/>
    <lineage>
        <taxon>Eukaryota</taxon>
        <taxon>Viridiplantae</taxon>
        <taxon>Streptophyta</taxon>
        <taxon>Embryophyta</taxon>
        <taxon>Tracheophyta</taxon>
        <taxon>Spermatophyta</taxon>
        <taxon>Magnoliopsida</taxon>
        <taxon>eudicotyledons</taxon>
        <taxon>Gunneridae</taxon>
        <taxon>Pentapetalae</taxon>
        <taxon>rosids</taxon>
        <taxon>fabids</taxon>
        <taxon>Malpighiales</taxon>
        <taxon>Euphorbiaceae</taxon>
        <taxon>Acalyphoideae</taxon>
        <taxon>Acalypheae</taxon>
        <taxon>Ricinus</taxon>
    </lineage>
</organism>
<protein>
    <submittedName>
        <fullName evidence="1">Uncharacterized protein</fullName>
    </submittedName>
</protein>
<reference evidence="2" key="1">
    <citation type="journal article" date="2010" name="Nat. Biotechnol.">
        <title>Draft genome sequence of the oilseed species Ricinus communis.</title>
        <authorList>
            <person name="Chan A.P."/>
            <person name="Crabtree J."/>
            <person name="Zhao Q."/>
            <person name="Lorenzi H."/>
            <person name="Orvis J."/>
            <person name="Puiu D."/>
            <person name="Melake-Berhan A."/>
            <person name="Jones K.M."/>
            <person name="Redman J."/>
            <person name="Chen G."/>
            <person name="Cahoon E.B."/>
            <person name="Gedil M."/>
            <person name="Stanke M."/>
            <person name="Haas B.J."/>
            <person name="Wortman J.R."/>
            <person name="Fraser-Liggett C.M."/>
            <person name="Ravel J."/>
            <person name="Rabinowicz P.D."/>
        </authorList>
    </citation>
    <scope>NUCLEOTIDE SEQUENCE [LARGE SCALE GENOMIC DNA]</scope>
    <source>
        <strain evidence="2">cv. Hale</strain>
    </source>
</reference>
<proteinExistence type="predicted"/>
<accession>B9TQI5</accession>
<dbReference type="AlphaFoldDB" id="B9TQI5"/>
<dbReference type="EMBL" id="EQ998864">
    <property type="protein sequence ID" value="EEF21879.1"/>
    <property type="molecule type" value="Genomic_DNA"/>
</dbReference>